<evidence type="ECO:0000313" key="1">
    <source>
        <dbReference type="EMBL" id="QDB73847.1"/>
    </source>
</evidence>
<protein>
    <submittedName>
        <fullName evidence="1">Uncharacterized protein</fullName>
    </submittedName>
</protein>
<dbReference type="EMBL" id="MK804891">
    <property type="protein sequence ID" value="QDB73847.1"/>
    <property type="molecule type" value="Genomic_DNA"/>
</dbReference>
<organism evidence="1 2">
    <name type="scientific">Aeromonas phage 2_D05</name>
    <dbReference type="NCBI Taxonomy" id="2588098"/>
    <lineage>
        <taxon>Viruses</taxon>
        <taxon>Duplodnaviria</taxon>
        <taxon>Heunggongvirae</taxon>
        <taxon>Uroviricota</taxon>
        <taxon>Caudoviricetes</taxon>
        <taxon>Kunmingvirus</taxon>
        <taxon>Kunmingvirus kv2D05</taxon>
    </lineage>
</organism>
<proteinExistence type="predicted"/>
<keyword evidence="2" id="KW-1185">Reference proteome</keyword>
<accession>A0A4Y5TZ27</accession>
<dbReference type="Proteomes" id="UP000318122">
    <property type="component" value="Segment"/>
</dbReference>
<reference evidence="1 2" key="1">
    <citation type="submission" date="2019-04" db="EMBL/GenBank/DDBJ databases">
        <title>Nine Novel Phages from a Plateau Lake in Southwest China Provide Insights into Aeromonas Phage Diversity.</title>
        <authorList>
            <person name="Xiao W."/>
        </authorList>
    </citation>
    <scope>NUCLEOTIDE SEQUENCE [LARGE SCALE GENOMIC DNA]</scope>
</reference>
<gene>
    <name evidence="1" type="ORF">2D05_016</name>
</gene>
<evidence type="ECO:0000313" key="2">
    <source>
        <dbReference type="Proteomes" id="UP000318122"/>
    </source>
</evidence>
<sequence>MAFYIEWVNNAGDREMETKIGSIGNYYGGLSVKAEPDGTFWWGIENYDGTEWEQIPQSLYDELVKFGSGVSA</sequence>
<name>A0A4Y5TZ27_9CAUD</name>